<evidence type="ECO:0000313" key="4">
    <source>
        <dbReference type="Proteomes" id="UP001442841"/>
    </source>
</evidence>
<feature type="transmembrane region" description="Helical" evidence="2">
    <location>
        <begin position="76"/>
        <end position="97"/>
    </location>
</feature>
<sequence>MNDLDVLRSLRPTDETLANEFSHERREEVLTEILDARLAGTPTASGAERLDSAAPHAAQSKRPHSIPRSALRRRSLVAAGVLVLAGAGVAIQLAPIGEQAPGPVSTMLAPPAAAATLPELALRAENPTPLAEGAFRHVRITSSDQTIDTYVAADGWTWRHDTMPGGGQFYAVIAPQTLDLPRDPVALRAALEQRATGTESPEQALFKEIGEVAMNESASSAVRAAAIRVLDQMANEPAVTRPRPKDPGETTPRVLVEQEDRTGQPVIVARFVDDSRPDVKLTLTFDARTAGLLGQEVGDYRLDFTRDTAGQLPTDIVEAVGTERVEKSKTLNPR</sequence>
<dbReference type="RefSeq" id="WP_425310117.1">
    <property type="nucleotide sequence ID" value="NZ_CP154795.1"/>
</dbReference>
<accession>A0ABZ3FVD4</accession>
<feature type="region of interest" description="Disordered" evidence="1">
    <location>
        <begin position="46"/>
        <end position="68"/>
    </location>
</feature>
<dbReference type="Proteomes" id="UP001442841">
    <property type="component" value="Chromosome"/>
</dbReference>
<keyword evidence="4" id="KW-1185">Reference proteome</keyword>
<name>A0ABZ3FVD4_9ACTN</name>
<keyword evidence="2" id="KW-1133">Transmembrane helix</keyword>
<feature type="region of interest" description="Disordered" evidence="1">
    <location>
        <begin position="237"/>
        <end position="257"/>
    </location>
</feature>
<keyword evidence="2" id="KW-0472">Membrane</keyword>
<evidence type="ECO:0000256" key="2">
    <source>
        <dbReference type="SAM" id="Phobius"/>
    </source>
</evidence>
<organism evidence="3 4">
    <name type="scientific">Ammonicoccus fulvus</name>
    <dbReference type="NCBI Taxonomy" id="3138240"/>
    <lineage>
        <taxon>Bacteria</taxon>
        <taxon>Bacillati</taxon>
        <taxon>Actinomycetota</taxon>
        <taxon>Actinomycetes</taxon>
        <taxon>Propionibacteriales</taxon>
        <taxon>Propionibacteriaceae</taxon>
        <taxon>Ammonicoccus</taxon>
    </lineage>
</organism>
<reference evidence="3 4" key="1">
    <citation type="submission" date="2024-04" db="EMBL/GenBank/DDBJ databases">
        <title>Isolation of an actinomycete strain from pig manure.</title>
        <authorList>
            <person name="Gong T."/>
            <person name="Yu Z."/>
            <person name="An M."/>
            <person name="Wei C."/>
            <person name="Yang W."/>
            <person name="Liu L."/>
        </authorList>
    </citation>
    <scope>NUCLEOTIDE SEQUENCE [LARGE SCALE GENOMIC DNA]</scope>
    <source>
        <strain evidence="3 4">ZF39</strain>
    </source>
</reference>
<gene>
    <name evidence="3" type="ORF">AADG42_15705</name>
</gene>
<evidence type="ECO:0000256" key="1">
    <source>
        <dbReference type="SAM" id="MobiDB-lite"/>
    </source>
</evidence>
<protein>
    <submittedName>
        <fullName evidence="3">Uncharacterized protein</fullName>
    </submittedName>
</protein>
<keyword evidence="2" id="KW-0812">Transmembrane</keyword>
<proteinExistence type="predicted"/>
<evidence type="ECO:0000313" key="3">
    <source>
        <dbReference type="EMBL" id="XAN08689.1"/>
    </source>
</evidence>
<dbReference type="EMBL" id="CP154795">
    <property type="protein sequence ID" value="XAN08689.1"/>
    <property type="molecule type" value="Genomic_DNA"/>
</dbReference>
<feature type="compositionally biased region" description="Basic residues" evidence="1">
    <location>
        <begin position="59"/>
        <end position="68"/>
    </location>
</feature>